<evidence type="ECO:0000256" key="1">
    <source>
        <dbReference type="SAM" id="MobiDB-lite"/>
    </source>
</evidence>
<dbReference type="Proteomes" id="UP000000763">
    <property type="component" value="Chromosome 7"/>
</dbReference>
<organism evidence="2 4">
    <name type="scientific">Oryza sativa subsp. japonica</name>
    <name type="common">Rice</name>
    <dbReference type="NCBI Taxonomy" id="39947"/>
    <lineage>
        <taxon>Eukaryota</taxon>
        <taxon>Viridiplantae</taxon>
        <taxon>Streptophyta</taxon>
        <taxon>Embryophyta</taxon>
        <taxon>Tracheophyta</taxon>
        <taxon>Spermatophyta</taxon>
        <taxon>Magnoliopsida</taxon>
        <taxon>Liliopsida</taxon>
        <taxon>Poales</taxon>
        <taxon>Poaceae</taxon>
        <taxon>BOP clade</taxon>
        <taxon>Oryzoideae</taxon>
        <taxon>Oryzeae</taxon>
        <taxon>Oryzinae</taxon>
        <taxon>Oryza</taxon>
        <taxon>Oryza sativa</taxon>
    </lineage>
</organism>
<reference evidence="4" key="4">
    <citation type="journal article" date="2008" name="Nucleic Acids Res.">
        <title>The rice annotation project database (RAP-DB): 2008 update.</title>
        <authorList>
            <consortium name="The rice annotation project (RAP)"/>
        </authorList>
    </citation>
    <scope>GENOME REANNOTATION</scope>
    <source>
        <strain evidence="4">cv. Nipponbare</strain>
    </source>
</reference>
<dbReference type="AlphaFoldDB" id="Q6YTL8"/>
<accession>Q6YTL8</accession>
<gene>
    <name evidence="3" type="ORF">OJ1051_D12.2</name>
    <name evidence="2" type="ORF">OSJNBa0067K15.36</name>
</gene>
<reference evidence="2" key="2">
    <citation type="submission" date="2002-11" db="EMBL/GenBank/DDBJ databases">
        <title>Oryza sativa nipponbare(GA3) genomic DNA, chromosome 7, BAC clone:OSJNBa0067K15.</title>
        <authorList>
            <person name="Sasaki T."/>
            <person name="Matsumoto T."/>
            <person name="Katayose Y."/>
        </authorList>
    </citation>
    <scope>NUCLEOTIDE SEQUENCE</scope>
</reference>
<evidence type="ECO:0000313" key="3">
    <source>
        <dbReference type="EMBL" id="BAD30135.1"/>
    </source>
</evidence>
<protein>
    <submittedName>
        <fullName evidence="2">Uncharacterized protein</fullName>
    </submittedName>
</protein>
<sequence length="151" mass="16551">MTESPNSTHHSGAEEAEGECIARNASHADNALEHAPERRRFNHRRRPAILIHLRESRCAIVIASTSSSKRLKNPSRKHQEHGEHILFFTGANLGSPPPSSSFTAASQLIVPFEPSSFTRGGAPSPSRSTSHRCRQDLDNPSSTHGLVLVFE</sequence>
<dbReference type="EMBL" id="AP006052">
    <property type="protein sequence ID" value="BAC84690.1"/>
    <property type="molecule type" value="Genomic_DNA"/>
</dbReference>
<feature type="region of interest" description="Disordered" evidence="1">
    <location>
        <begin position="115"/>
        <end position="141"/>
    </location>
</feature>
<dbReference type="EMBL" id="AP003737">
    <property type="protein sequence ID" value="BAD30135.1"/>
    <property type="molecule type" value="Genomic_DNA"/>
</dbReference>
<reference evidence="4" key="3">
    <citation type="journal article" date="2005" name="Nature">
        <title>The map-based sequence of the rice genome.</title>
        <authorList>
            <consortium name="International rice genome sequencing project (IRGSP)"/>
            <person name="Matsumoto T."/>
            <person name="Wu J."/>
            <person name="Kanamori H."/>
            <person name="Katayose Y."/>
            <person name="Fujisawa M."/>
            <person name="Namiki N."/>
            <person name="Mizuno H."/>
            <person name="Yamamoto K."/>
            <person name="Antonio B.A."/>
            <person name="Baba T."/>
            <person name="Sakata K."/>
            <person name="Nagamura Y."/>
            <person name="Aoki H."/>
            <person name="Arikawa K."/>
            <person name="Arita K."/>
            <person name="Bito T."/>
            <person name="Chiden Y."/>
            <person name="Fujitsuka N."/>
            <person name="Fukunaka R."/>
            <person name="Hamada M."/>
            <person name="Harada C."/>
            <person name="Hayashi A."/>
            <person name="Hijishita S."/>
            <person name="Honda M."/>
            <person name="Hosokawa S."/>
            <person name="Ichikawa Y."/>
            <person name="Idonuma A."/>
            <person name="Iijima M."/>
            <person name="Ikeda M."/>
            <person name="Ikeno M."/>
            <person name="Ito K."/>
            <person name="Ito S."/>
            <person name="Ito T."/>
            <person name="Ito Y."/>
            <person name="Ito Y."/>
            <person name="Iwabuchi A."/>
            <person name="Kamiya K."/>
            <person name="Karasawa W."/>
            <person name="Kurita K."/>
            <person name="Katagiri S."/>
            <person name="Kikuta A."/>
            <person name="Kobayashi H."/>
            <person name="Kobayashi N."/>
            <person name="Machita K."/>
            <person name="Maehara T."/>
            <person name="Masukawa M."/>
            <person name="Mizubayashi T."/>
            <person name="Mukai Y."/>
            <person name="Nagasaki H."/>
            <person name="Nagata Y."/>
            <person name="Naito S."/>
            <person name="Nakashima M."/>
            <person name="Nakama Y."/>
            <person name="Nakamichi Y."/>
            <person name="Nakamura M."/>
            <person name="Meguro A."/>
            <person name="Negishi M."/>
            <person name="Ohta I."/>
            <person name="Ohta T."/>
            <person name="Okamoto M."/>
            <person name="Ono N."/>
            <person name="Saji S."/>
            <person name="Sakaguchi M."/>
            <person name="Sakai K."/>
            <person name="Shibata M."/>
            <person name="Shimokawa T."/>
            <person name="Song J."/>
            <person name="Takazaki Y."/>
            <person name="Terasawa K."/>
            <person name="Tsugane M."/>
            <person name="Tsuji K."/>
            <person name="Ueda S."/>
            <person name="Waki K."/>
            <person name="Yamagata H."/>
            <person name="Yamamoto M."/>
            <person name="Yamamoto S."/>
            <person name="Yamane H."/>
            <person name="Yoshiki S."/>
            <person name="Yoshihara R."/>
            <person name="Yukawa K."/>
            <person name="Zhong H."/>
            <person name="Yano M."/>
            <person name="Yuan Q."/>
            <person name="Ouyang S."/>
            <person name="Liu J."/>
            <person name="Jones K.M."/>
            <person name="Gansberger K."/>
            <person name="Moffat K."/>
            <person name="Hill J."/>
            <person name="Bera J."/>
            <person name="Fadrosh D."/>
            <person name="Jin S."/>
            <person name="Johri S."/>
            <person name="Kim M."/>
            <person name="Overton L."/>
            <person name="Reardon M."/>
            <person name="Tsitrin T."/>
            <person name="Vuong H."/>
            <person name="Weaver B."/>
            <person name="Ciecko A."/>
            <person name="Tallon L."/>
            <person name="Jackson J."/>
            <person name="Pai G."/>
            <person name="Aken S.V."/>
            <person name="Utterback T."/>
            <person name="Reidmuller S."/>
            <person name="Feldblyum T."/>
            <person name="Hsiao J."/>
            <person name="Zismann V."/>
            <person name="Iobst S."/>
            <person name="de Vazeille A.R."/>
            <person name="Buell C.R."/>
            <person name="Ying K."/>
            <person name="Li Y."/>
            <person name="Lu T."/>
            <person name="Huang Y."/>
            <person name="Zhao Q."/>
            <person name="Feng Q."/>
            <person name="Zhang L."/>
            <person name="Zhu J."/>
            <person name="Weng Q."/>
            <person name="Mu J."/>
            <person name="Lu Y."/>
            <person name="Fan D."/>
            <person name="Liu Y."/>
            <person name="Guan J."/>
            <person name="Zhang Y."/>
            <person name="Yu S."/>
            <person name="Liu X."/>
            <person name="Zhang Y."/>
            <person name="Hong G."/>
            <person name="Han B."/>
            <person name="Choisne N."/>
            <person name="Demange N."/>
            <person name="Orjeda G."/>
            <person name="Samain S."/>
            <person name="Cattolico L."/>
            <person name="Pelletier E."/>
            <person name="Couloux A."/>
            <person name="Segurens B."/>
            <person name="Wincker P."/>
            <person name="D'Hont A."/>
            <person name="Scarpelli C."/>
            <person name="Weissenbach J."/>
            <person name="Salanoubat M."/>
            <person name="Quetier F."/>
            <person name="Yu Y."/>
            <person name="Kim H.R."/>
            <person name="Rambo T."/>
            <person name="Currie J."/>
            <person name="Collura K."/>
            <person name="Luo M."/>
            <person name="Yang T."/>
            <person name="Ammiraju J.S.S."/>
            <person name="Engler F."/>
            <person name="Soderlund C."/>
            <person name="Wing R.A."/>
            <person name="Palmer L.E."/>
            <person name="de la Bastide M."/>
            <person name="Spiegel L."/>
            <person name="Nascimento L."/>
            <person name="Zutavern T."/>
            <person name="O'Shaughnessy A."/>
            <person name="Dike S."/>
            <person name="Dedhia N."/>
            <person name="Preston R."/>
            <person name="Balija V."/>
            <person name="McCombie W.R."/>
            <person name="Chow T."/>
            <person name="Chen H."/>
            <person name="Chung M."/>
            <person name="Chen C."/>
            <person name="Shaw J."/>
            <person name="Wu H."/>
            <person name="Hsiao K."/>
            <person name="Chao Y."/>
            <person name="Chu M."/>
            <person name="Cheng C."/>
            <person name="Hour A."/>
            <person name="Lee P."/>
            <person name="Lin S."/>
            <person name="Lin Y."/>
            <person name="Liou J."/>
            <person name="Liu S."/>
            <person name="Hsing Y."/>
            <person name="Raghuvanshi S."/>
            <person name="Mohanty A."/>
            <person name="Bharti A.K."/>
            <person name="Gaur A."/>
            <person name="Gupta V."/>
            <person name="Kumar D."/>
            <person name="Ravi V."/>
            <person name="Vij S."/>
            <person name="Kapur A."/>
            <person name="Khurana P."/>
            <person name="Khurana P."/>
            <person name="Khurana J.P."/>
            <person name="Tyagi A.K."/>
            <person name="Gaikwad K."/>
            <person name="Singh A."/>
            <person name="Dalal V."/>
            <person name="Srivastava S."/>
            <person name="Dixit A."/>
            <person name="Pal A.K."/>
            <person name="Ghazi I.A."/>
            <person name="Yadav M."/>
            <person name="Pandit A."/>
            <person name="Bhargava A."/>
            <person name="Sureshbabu K."/>
            <person name="Batra K."/>
            <person name="Sharma T.R."/>
            <person name="Mohapatra T."/>
            <person name="Singh N.K."/>
            <person name="Messing J."/>
            <person name="Nelson A.B."/>
            <person name="Fuks G."/>
            <person name="Kavchok S."/>
            <person name="Keizer G."/>
            <person name="Linton E."/>
            <person name="Llaca V."/>
            <person name="Song R."/>
            <person name="Tanyolac B."/>
            <person name="Young S."/>
            <person name="Ho-Il K."/>
            <person name="Hahn J.H."/>
            <person name="Sangsakoo G."/>
            <person name="Vanavichit A."/>
            <person name="de Mattos Luiz.A.T."/>
            <person name="Zimmer P.D."/>
            <person name="Malone G."/>
            <person name="Dellagostin O."/>
            <person name="de Oliveira A.C."/>
            <person name="Bevan M."/>
            <person name="Bancroft I."/>
            <person name="Minx P."/>
            <person name="Cordum H."/>
            <person name="Wilson R."/>
            <person name="Cheng Z."/>
            <person name="Jin W."/>
            <person name="Jiang J."/>
            <person name="Leong S.A."/>
            <person name="Iwama H."/>
            <person name="Gojobori T."/>
            <person name="Itoh T."/>
            <person name="Niimura Y."/>
            <person name="Fujii Y."/>
            <person name="Habara T."/>
            <person name="Sakai H."/>
            <person name="Sato Y."/>
            <person name="Wilson G."/>
            <person name="Kumar K."/>
            <person name="McCouch S."/>
            <person name="Juretic N."/>
            <person name="Hoen D."/>
            <person name="Wright S."/>
            <person name="Bruskiewich R."/>
            <person name="Bureau T."/>
            <person name="Miyao A."/>
            <person name="Hirochika H."/>
            <person name="Nishikawa T."/>
            <person name="Kadowaki K."/>
            <person name="Sugiura M."/>
            <person name="Burr B."/>
            <person name="Sasaki T."/>
        </authorList>
    </citation>
    <scope>NUCLEOTIDE SEQUENCE [LARGE SCALE GENOMIC DNA]</scope>
    <source>
        <strain evidence="4">cv. Nipponbare</strain>
    </source>
</reference>
<name>Q6YTL8_ORYSJ</name>
<evidence type="ECO:0000313" key="2">
    <source>
        <dbReference type="EMBL" id="BAC84690.1"/>
    </source>
</evidence>
<evidence type="ECO:0000313" key="4">
    <source>
        <dbReference type="Proteomes" id="UP000000763"/>
    </source>
</evidence>
<reference evidence="3" key="1">
    <citation type="submission" date="2001-06" db="EMBL/GenBank/DDBJ databases">
        <title>Oryza sativa nipponbare(GA3) genomic DNA, chromosome 7, BAC clone:OJ1051_D12.</title>
        <authorList>
            <person name="Sasaki T."/>
            <person name="Matsumoto T."/>
            <person name="Yamamoto K."/>
        </authorList>
    </citation>
    <scope>NUCLEOTIDE SEQUENCE</scope>
</reference>
<proteinExistence type="predicted"/>